<keyword evidence="4 5" id="KW-0472">Membrane</keyword>
<keyword evidence="2 5" id="KW-0812">Transmembrane</keyword>
<keyword evidence="8" id="KW-1185">Reference proteome</keyword>
<reference evidence="7 8" key="1">
    <citation type="submission" date="2014-09" db="EMBL/GenBank/DDBJ databases">
        <title>Alistipes sp. 627, sp. nov., a novel member of the family Rikenellaceae isolated from human faeces.</title>
        <authorList>
            <person name="Shkoporov A.N."/>
            <person name="Chaplin A.V."/>
            <person name="Motuzova O.V."/>
            <person name="Kafarskaia L.I."/>
            <person name="Khokhlova E.V."/>
            <person name="Efimov B.A."/>
        </authorList>
    </citation>
    <scope>NUCLEOTIDE SEQUENCE [LARGE SCALE GENOMIC DNA]</scope>
    <source>
        <strain evidence="7 8">627</strain>
    </source>
</reference>
<dbReference type="Pfam" id="PF00137">
    <property type="entry name" value="ATP-synt_C"/>
    <property type="match status" value="2"/>
</dbReference>
<evidence type="ECO:0000256" key="5">
    <source>
        <dbReference type="SAM" id="Phobius"/>
    </source>
</evidence>
<evidence type="ECO:0000256" key="3">
    <source>
        <dbReference type="ARBA" id="ARBA00022989"/>
    </source>
</evidence>
<name>A0ABR4YKL3_9BACT</name>
<feature type="domain" description="V-ATPase proteolipid subunit C-like" evidence="6">
    <location>
        <begin position="9"/>
        <end position="67"/>
    </location>
</feature>
<feature type="transmembrane region" description="Helical" evidence="5">
    <location>
        <begin position="6"/>
        <end position="26"/>
    </location>
</feature>
<dbReference type="InterPro" id="IPR035921">
    <property type="entry name" value="F/V-ATP_Csub_sf"/>
</dbReference>
<evidence type="ECO:0000256" key="1">
    <source>
        <dbReference type="ARBA" id="ARBA00004141"/>
    </source>
</evidence>
<dbReference type="InterPro" id="IPR002379">
    <property type="entry name" value="ATPase_proteolipid_c-like_dom"/>
</dbReference>
<evidence type="ECO:0000259" key="6">
    <source>
        <dbReference type="Pfam" id="PF00137"/>
    </source>
</evidence>
<evidence type="ECO:0000313" key="7">
    <source>
        <dbReference type="EMBL" id="KHE42789.1"/>
    </source>
</evidence>
<gene>
    <name evidence="7" type="ORF">LG35_01920</name>
</gene>
<organism evidence="7 8">
    <name type="scientific">Alistipes inops</name>
    <dbReference type="NCBI Taxonomy" id="1501391"/>
    <lineage>
        <taxon>Bacteria</taxon>
        <taxon>Pseudomonadati</taxon>
        <taxon>Bacteroidota</taxon>
        <taxon>Bacteroidia</taxon>
        <taxon>Bacteroidales</taxon>
        <taxon>Rikenellaceae</taxon>
        <taxon>Alistipes</taxon>
    </lineage>
</organism>
<evidence type="ECO:0000256" key="4">
    <source>
        <dbReference type="ARBA" id="ARBA00023136"/>
    </source>
</evidence>
<comment type="subcellular location">
    <subcellularLocation>
        <location evidence="1">Membrane</location>
        <topology evidence="1">Multi-pass membrane protein</topology>
    </subcellularLocation>
</comment>
<proteinExistence type="predicted"/>
<dbReference type="CDD" id="cd18179">
    <property type="entry name" value="ATP-synt_Vo_Ao_c_NTPK_rpt1"/>
    <property type="match status" value="1"/>
</dbReference>
<keyword evidence="3 5" id="KW-1133">Transmembrane helix</keyword>
<feature type="domain" description="V-ATPase proteolipid subunit C-like" evidence="6">
    <location>
        <begin position="85"/>
        <end position="144"/>
    </location>
</feature>
<dbReference type="RefSeq" id="WP_022063389.1">
    <property type="nucleotide sequence ID" value="NZ_JRGF01000002.1"/>
</dbReference>
<dbReference type="EMBL" id="JRGF01000002">
    <property type="protein sequence ID" value="KHE42789.1"/>
    <property type="molecule type" value="Genomic_DNA"/>
</dbReference>
<evidence type="ECO:0000256" key="2">
    <source>
        <dbReference type="ARBA" id="ARBA00022692"/>
    </source>
</evidence>
<dbReference type="Gene3D" id="1.20.120.610">
    <property type="entry name" value="lithium bound rotor ring of v- atpase"/>
    <property type="match status" value="1"/>
</dbReference>
<comment type="caution">
    <text evidence="7">The sequence shown here is derived from an EMBL/GenBank/DDBJ whole genome shotgun (WGS) entry which is preliminary data.</text>
</comment>
<protein>
    <recommendedName>
        <fullName evidence="6">V-ATPase proteolipid subunit C-like domain-containing protein</fullName>
    </recommendedName>
</protein>
<feature type="transmembrane region" description="Helical" evidence="5">
    <location>
        <begin position="74"/>
        <end position="97"/>
    </location>
</feature>
<accession>A0ABR4YKL3</accession>
<dbReference type="Proteomes" id="UP000030889">
    <property type="component" value="Unassembled WGS sequence"/>
</dbReference>
<sequence length="153" mass="15751">MEPIYVAYIGIALMVALSGIGSSFGVSYPANAAIGAMKKNKGAFGSYMILTALPGTQGLYGFVCFFLVKNYLTPGITVLQAAAILGMGLLVGLVCLLSSVRQGQICANGIAAIGNGHNVMGNTLILAAFPELYSILTVAAVFLLRSLLGAIVM</sequence>
<dbReference type="SUPFAM" id="SSF81333">
    <property type="entry name" value="F1F0 ATP synthase subunit C"/>
    <property type="match status" value="2"/>
</dbReference>
<evidence type="ECO:0000313" key="8">
    <source>
        <dbReference type="Proteomes" id="UP000030889"/>
    </source>
</evidence>
<feature type="transmembrane region" description="Helical" evidence="5">
    <location>
        <begin position="47"/>
        <end position="68"/>
    </location>
</feature>